<gene>
    <name evidence="2" type="ORF">NOG12_09755</name>
</gene>
<sequence length="177" mass="19347">MADCYIGEVRIFVGMRPPRNWLFCEGQLLPIAGNESLYSLLGTTYGGDGITRFAIPDLRGCVPIGQGQDPSSSNNIHCGTRIGTETVTLSSSQLAEHSHSLNTNTQFDGTTVAPDRMYINSLNIEAFSNTTDPNRLINFNQNAVSTVGGGQPHENRMPYMALHYMIATQGEYPMPTE</sequence>
<dbReference type="InterPro" id="IPR037053">
    <property type="entry name" value="Phage_tail_collar_dom_sf"/>
</dbReference>
<dbReference type="Pfam" id="PF07484">
    <property type="entry name" value="Collar"/>
    <property type="match status" value="1"/>
</dbReference>
<dbReference type="RefSeq" id="WP_153827342.1">
    <property type="nucleotide sequence ID" value="NZ_JANFPJ010000018.1"/>
</dbReference>
<dbReference type="InterPro" id="IPR011083">
    <property type="entry name" value="Phage_tail_collar_dom"/>
</dbReference>
<evidence type="ECO:0000313" key="3">
    <source>
        <dbReference type="Proteomes" id="UP001305027"/>
    </source>
</evidence>
<proteinExistence type="predicted"/>
<dbReference type="Proteomes" id="UP001305027">
    <property type="component" value="Unassembled WGS sequence"/>
</dbReference>
<dbReference type="EMBL" id="JANFPJ010000018">
    <property type="protein sequence ID" value="MDT7526361.1"/>
    <property type="molecule type" value="Genomic_DNA"/>
</dbReference>
<reference evidence="2 3" key="1">
    <citation type="submission" date="2022-07" db="EMBL/GenBank/DDBJ databases">
        <title>Pseudidiomarina sp. nov, a marine bacterium isolated from Pacific Ocean.</title>
        <authorList>
            <person name="Wang Y."/>
        </authorList>
    </citation>
    <scope>NUCLEOTIDE SEQUENCE [LARGE SCALE GENOMIC DNA]</scope>
    <source>
        <strain evidence="2 3">GXY010</strain>
    </source>
</reference>
<dbReference type="SUPFAM" id="SSF88874">
    <property type="entry name" value="Receptor-binding domain of short tail fibre protein gp12"/>
    <property type="match status" value="1"/>
</dbReference>
<feature type="domain" description="Phage tail collar" evidence="1">
    <location>
        <begin position="7"/>
        <end position="63"/>
    </location>
</feature>
<accession>A0ABU3KY25</accession>
<protein>
    <submittedName>
        <fullName evidence="2">Tail fiber protein</fullName>
    </submittedName>
</protein>
<keyword evidence="3" id="KW-1185">Reference proteome</keyword>
<dbReference type="Gene3D" id="3.90.1340.10">
    <property type="entry name" value="Phage tail collar domain"/>
    <property type="match status" value="1"/>
</dbReference>
<name>A0ABU3KY25_9GAMM</name>
<organism evidence="2 3">
    <name type="scientific">Pseudidiomarina fusca</name>
    <dbReference type="NCBI Taxonomy" id="2965078"/>
    <lineage>
        <taxon>Bacteria</taxon>
        <taxon>Pseudomonadati</taxon>
        <taxon>Pseudomonadota</taxon>
        <taxon>Gammaproteobacteria</taxon>
        <taxon>Alteromonadales</taxon>
        <taxon>Idiomarinaceae</taxon>
        <taxon>Pseudidiomarina</taxon>
    </lineage>
</organism>
<evidence type="ECO:0000313" key="2">
    <source>
        <dbReference type="EMBL" id="MDT7526361.1"/>
    </source>
</evidence>
<comment type="caution">
    <text evidence="2">The sequence shown here is derived from an EMBL/GenBank/DDBJ whole genome shotgun (WGS) entry which is preliminary data.</text>
</comment>
<evidence type="ECO:0000259" key="1">
    <source>
        <dbReference type="Pfam" id="PF07484"/>
    </source>
</evidence>